<feature type="disulfide bond" evidence="14">
    <location>
        <begin position="77"/>
        <end position="92"/>
    </location>
</feature>
<evidence type="ECO:0000256" key="9">
    <source>
        <dbReference type="ARBA" id="ARBA00023157"/>
    </source>
</evidence>
<dbReference type="PROSITE" id="PS50068">
    <property type="entry name" value="LDLRA_2"/>
    <property type="match status" value="2"/>
</dbReference>
<dbReference type="PRINTS" id="PR00261">
    <property type="entry name" value="LDLRECEPTOR"/>
</dbReference>
<evidence type="ECO:0000313" key="15">
    <source>
        <dbReference type="EMBL" id="TWW75595.1"/>
    </source>
</evidence>
<dbReference type="Pfam" id="PF00057">
    <property type="entry name" value="Ldl_recept_a"/>
    <property type="match status" value="2"/>
</dbReference>
<evidence type="ECO:0000256" key="12">
    <source>
        <dbReference type="ARBA" id="ARBA00023288"/>
    </source>
</evidence>
<proteinExistence type="inferred from homology"/>
<keyword evidence="3" id="KW-1003">Cell membrane</keyword>
<name>A0A5C6P845_9TELE</name>
<keyword evidence="11" id="KW-0325">Glycoprotein</keyword>
<evidence type="ECO:0000256" key="8">
    <source>
        <dbReference type="ARBA" id="ARBA00023136"/>
    </source>
</evidence>
<sequence length="139" mass="15149">MVALKRGFPPEHVRLIPSLYSRALTPDLDQVPSRNNLFSSSPSESQLLPGNNVTTECNSPGNFMCADGKCVPGGWQCNGFPDCFDKSDERGCPKFKSKCAPTFFACANGVHCIIGRFRCNGFSDCPDGSDEENCSTYHV</sequence>
<keyword evidence="8" id="KW-0472">Membrane</keyword>
<organism evidence="15 16">
    <name type="scientific">Takifugu flavidus</name>
    <name type="common">sansaifugu</name>
    <dbReference type="NCBI Taxonomy" id="433684"/>
    <lineage>
        <taxon>Eukaryota</taxon>
        <taxon>Metazoa</taxon>
        <taxon>Chordata</taxon>
        <taxon>Craniata</taxon>
        <taxon>Vertebrata</taxon>
        <taxon>Euteleostomi</taxon>
        <taxon>Actinopterygii</taxon>
        <taxon>Neopterygii</taxon>
        <taxon>Teleostei</taxon>
        <taxon>Neoteleostei</taxon>
        <taxon>Acanthomorphata</taxon>
        <taxon>Eupercaria</taxon>
        <taxon>Tetraodontiformes</taxon>
        <taxon>Tetradontoidea</taxon>
        <taxon>Tetraodontidae</taxon>
        <taxon>Takifugu</taxon>
    </lineage>
</organism>
<evidence type="ECO:0000256" key="7">
    <source>
        <dbReference type="ARBA" id="ARBA00022989"/>
    </source>
</evidence>
<dbReference type="Proteomes" id="UP000324091">
    <property type="component" value="Chromosome 13"/>
</dbReference>
<comment type="similarity">
    <text evidence="2">Belongs to the LDLR family.</text>
</comment>
<feature type="disulfide bond" evidence="14">
    <location>
        <begin position="119"/>
        <end position="134"/>
    </location>
</feature>
<evidence type="ECO:0000256" key="3">
    <source>
        <dbReference type="ARBA" id="ARBA00022475"/>
    </source>
</evidence>
<dbReference type="GO" id="GO:0005886">
    <property type="term" value="C:plasma membrane"/>
    <property type="evidence" value="ECO:0007669"/>
    <property type="project" value="UniProtKB-SubCell"/>
</dbReference>
<evidence type="ECO:0000256" key="13">
    <source>
        <dbReference type="ARBA" id="ARBA00074720"/>
    </source>
</evidence>
<keyword evidence="7" id="KW-1133">Transmembrane helix</keyword>
<dbReference type="InterPro" id="IPR002172">
    <property type="entry name" value="LDrepeatLR_classA_rpt"/>
</dbReference>
<dbReference type="Gene3D" id="4.10.400.10">
    <property type="entry name" value="Low-density Lipoprotein Receptor"/>
    <property type="match status" value="2"/>
</dbReference>
<dbReference type="InterPro" id="IPR036055">
    <property type="entry name" value="LDL_receptor-like_sf"/>
</dbReference>
<evidence type="ECO:0000256" key="2">
    <source>
        <dbReference type="ARBA" id="ARBA00009939"/>
    </source>
</evidence>
<evidence type="ECO:0000256" key="5">
    <source>
        <dbReference type="ARBA" id="ARBA00022729"/>
    </source>
</evidence>
<keyword evidence="4" id="KW-0812">Transmembrane</keyword>
<evidence type="ECO:0000256" key="6">
    <source>
        <dbReference type="ARBA" id="ARBA00022737"/>
    </source>
</evidence>
<evidence type="ECO:0000256" key="1">
    <source>
        <dbReference type="ARBA" id="ARBA00004251"/>
    </source>
</evidence>
<dbReference type="InterPro" id="IPR023415">
    <property type="entry name" value="LDLR_class-A_CS"/>
</dbReference>
<dbReference type="FunFam" id="4.10.400.10:FF:000104">
    <property type="entry name" value="Low-density lipoprotein receptor class A domain-containing protein 3"/>
    <property type="match status" value="1"/>
</dbReference>
<keyword evidence="6" id="KW-0677">Repeat</keyword>
<comment type="caution">
    <text evidence="14">Lacks conserved residue(s) required for the propagation of feature annotation.</text>
</comment>
<dbReference type="PANTHER" id="PTHR24270:SF8">
    <property type="entry name" value="LD11117P-RELATED"/>
    <property type="match status" value="1"/>
</dbReference>
<keyword evidence="5" id="KW-0732">Signal</keyword>
<gene>
    <name evidence="15" type="ORF">D4764_13G0002570</name>
</gene>
<evidence type="ECO:0000313" key="16">
    <source>
        <dbReference type="Proteomes" id="UP000324091"/>
    </source>
</evidence>
<dbReference type="AlphaFoldDB" id="A0A5C6P845"/>
<protein>
    <recommendedName>
        <fullName evidence="13">Low-density lipoprotein receptor class A domain-containing protein 3</fullName>
    </recommendedName>
</protein>
<reference evidence="15 16" key="1">
    <citation type="submission" date="2019-04" db="EMBL/GenBank/DDBJ databases">
        <title>Chromosome genome assembly for Takifugu flavidus.</title>
        <authorList>
            <person name="Xiao S."/>
        </authorList>
    </citation>
    <scope>NUCLEOTIDE SEQUENCE [LARGE SCALE GENOMIC DNA]</scope>
    <source>
        <strain evidence="15">HTHZ2018</strain>
        <tissue evidence="15">Muscle</tissue>
    </source>
</reference>
<feature type="disulfide bond" evidence="14">
    <location>
        <begin position="65"/>
        <end position="83"/>
    </location>
</feature>
<keyword evidence="9 14" id="KW-1015">Disulfide bond</keyword>
<comment type="caution">
    <text evidence="15">The sequence shown here is derived from an EMBL/GenBank/DDBJ whole genome shotgun (WGS) entry which is preliminary data.</text>
</comment>
<comment type="subcellular location">
    <subcellularLocation>
        <location evidence="1">Cell membrane</location>
        <topology evidence="1">Single-pass type I membrane protein</topology>
    </subcellularLocation>
</comment>
<dbReference type="InterPro" id="IPR050685">
    <property type="entry name" value="LDLR"/>
</dbReference>
<keyword evidence="16" id="KW-1185">Reference proteome</keyword>
<accession>A0A5C6P845</accession>
<evidence type="ECO:0000256" key="14">
    <source>
        <dbReference type="PROSITE-ProRule" id="PRU00124"/>
    </source>
</evidence>
<dbReference type="PROSITE" id="PS01209">
    <property type="entry name" value="LDLRA_1"/>
    <property type="match status" value="1"/>
</dbReference>
<dbReference type="SUPFAM" id="SSF57424">
    <property type="entry name" value="LDL receptor-like module"/>
    <property type="match status" value="2"/>
</dbReference>
<evidence type="ECO:0000256" key="4">
    <source>
        <dbReference type="ARBA" id="ARBA00022692"/>
    </source>
</evidence>
<dbReference type="CDD" id="cd00112">
    <property type="entry name" value="LDLa"/>
    <property type="match status" value="2"/>
</dbReference>
<evidence type="ECO:0000256" key="10">
    <source>
        <dbReference type="ARBA" id="ARBA00023170"/>
    </source>
</evidence>
<dbReference type="SMART" id="SM00192">
    <property type="entry name" value="LDLa"/>
    <property type="match status" value="2"/>
</dbReference>
<dbReference type="PANTHER" id="PTHR24270">
    <property type="entry name" value="LOW-DENSITY LIPOPROTEIN RECEPTOR-RELATED"/>
    <property type="match status" value="1"/>
</dbReference>
<dbReference type="EMBL" id="RHFK02000005">
    <property type="protein sequence ID" value="TWW75595.1"/>
    <property type="molecule type" value="Genomic_DNA"/>
</dbReference>
<keyword evidence="10 15" id="KW-0675">Receptor</keyword>
<dbReference type="GO" id="GO:0016192">
    <property type="term" value="P:vesicle-mediated transport"/>
    <property type="evidence" value="ECO:0007669"/>
    <property type="project" value="UniProtKB-ARBA"/>
</dbReference>
<evidence type="ECO:0000256" key="11">
    <source>
        <dbReference type="ARBA" id="ARBA00023180"/>
    </source>
</evidence>
<keyword evidence="12 15" id="KW-0449">Lipoprotein</keyword>